<gene>
    <name evidence="1" type="ORF">TH53_24570</name>
</gene>
<dbReference type="RefSeq" id="WP_041886763.1">
    <property type="nucleotide sequence ID" value="NZ_JXRA01000138.1"/>
</dbReference>
<dbReference type="EMBL" id="JXRA01000138">
    <property type="protein sequence ID" value="KIO74763.1"/>
    <property type="molecule type" value="Genomic_DNA"/>
</dbReference>
<dbReference type="SUPFAM" id="SSF56978">
    <property type="entry name" value="Perfringolysin"/>
    <property type="match status" value="1"/>
</dbReference>
<dbReference type="PROSITE" id="PS51257">
    <property type="entry name" value="PROKAR_LIPOPROTEIN"/>
    <property type="match status" value="1"/>
</dbReference>
<dbReference type="Proteomes" id="UP000032049">
    <property type="component" value="Unassembled WGS sequence"/>
</dbReference>
<comment type="caution">
    <text evidence="1">The sequence shown here is derived from an EMBL/GenBank/DDBJ whole genome shotgun (WGS) entry which is preliminary data.</text>
</comment>
<dbReference type="InterPro" id="IPR036359">
    <property type="entry name" value="Thiol_cytolysin_sf"/>
</dbReference>
<proteinExistence type="predicted"/>
<dbReference type="InterPro" id="IPR036363">
    <property type="entry name" value="Thiol_cytolysin_ab_sf"/>
</dbReference>
<dbReference type="GO" id="GO:0015485">
    <property type="term" value="F:cholesterol binding"/>
    <property type="evidence" value="ECO:0007669"/>
    <property type="project" value="InterPro"/>
</dbReference>
<evidence type="ECO:0000313" key="1">
    <source>
        <dbReference type="EMBL" id="KIO74763.1"/>
    </source>
</evidence>
<organism evidence="1 2">
    <name type="scientific">Pedobacter lusitanus</name>
    <dbReference type="NCBI Taxonomy" id="1503925"/>
    <lineage>
        <taxon>Bacteria</taxon>
        <taxon>Pseudomonadati</taxon>
        <taxon>Bacteroidota</taxon>
        <taxon>Sphingobacteriia</taxon>
        <taxon>Sphingobacteriales</taxon>
        <taxon>Sphingobacteriaceae</taxon>
        <taxon>Pedobacter</taxon>
    </lineage>
</organism>
<sequence length="291" mass="32850">MKQLFKLLFIVPVLLYSCRKENPPANASNEALLKTGRTPYRIKIDSSYAYYGDSLYKSMALDYFSRPGGHNNQVAKPGKTTITNGMTPEDEAFFSKKHLVKSTEALLYQGKNYIFPGAVLDGNSISKQNYLPIFLPTRKPITVSMSLTHSTPKPTSRVIENPSYSKLDDYVKEMAKGGSFQQTDKFMFQYKRFTFYDEIKQAFGTDINTRKLFSSKSETSTSESHKILQSTGLYVKFFQASFTVNMDIAPIADKPIQGTPGMPPVYVNSVTYGRMGMIVIETDKEYQFAES</sequence>
<evidence type="ECO:0000313" key="2">
    <source>
        <dbReference type="Proteomes" id="UP000032049"/>
    </source>
</evidence>
<name>A0A0D0EZH7_9SPHI</name>
<reference evidence="1 2" key="1">
    <citation type="submission" date="2015-01" db="EMBL/GenBank/DDBJ databases">
        <title>Draft genome sequence of Pedobacter sp. NL19 isolated from sludge of an effluent treatment pond in an abandoned uranium mine.</title>
        <authorList>
            <person name="Santos T."/>
            <person name="Caetano T."/>
            <person name="Covas C."/>
            <person name="Cruz A."/>
            <person name="Mendo S."/>
        </authorList>
    </citation>
    <scope>NUCLEOTIDE SEQUENCE [LARGE SCALE GENOMIC DNA]</scope>
    <source>
        <strain evidence="1 2">NL19</strain>
    </source>
</reference>
<dbReference type="AlphaFoldDB" id="A0A0D0EZH7"/>
<dbReference type="Gene3D" id="3.90.840.10">
    <property type="entry name" value="Thiol-activated cytolysin superfamily/Thiol-activated cytolysin, alpha-beta domain"/>
    <property type="match status" value="1"/>
</dbReference>
<protein>
    <submittedName>
        <fullName evidence="1">Contig138, whole genome shotgun sequence</fullName>
    </submittedName>
</protein>
<keyword evidence="2" id="KW-1185">Reference proteome</keyword>
<feature type="non-terminal residue" evidence="1">
    <location>
        <position position="291"/>
    </location>
</feature>
<accession>A0A0D0EZH7</accession>